<feature type="transmembrane region" description="Helical" evidence="6">
    <location>
        <begin position="147"/>
        <end position="168"/>
    </location>
</feature>
<evidence type="ECO:0000256" key="2">
    <source>
        <dbReference type="ARBA" id="ARBA00009523"/>
    </source>
</evidence>
<comment type="caution">
    <text evidence="8">The sequence shown here is derived from an EMBL/GenBank/DDBJ whole genome shotgun (WGS) entry which is preliminary data.</text>
</comment>
<dbReference type="InterPro" id="IPR004841">
    <property type="entry name" value="AA-permease/SLC12A_dom"/>
</dbReference>
<gene>
    <name evidence="8" type="ORF">H7J73_29400</name>
</gene>
<evidence type="ECO:0000256" key="5">
    <source>
        <dbReference type="ARBA" id="ARBA00023136"/>
    </source>
</evidence>
<comment type="subcellular location">
    <subcellularLocation>
        <location evidence="1">Membrane</location>
        <topology evidence="1">Multi-pass membrane protein</topology>
    </subcellularLocation>
</comment>
<dbReference type="RefSeq" id="WP_264071403.1">
    <property type="nucleotide sequence ID" value="NZ_JACKTY010000049.1"/>
</dbReference>
<evidence type="ECO:0000256" key="6">
    <source>
        <dbReference type="SAM" id="Phobius"/>
    </source>
</evidence>
<sequence>MTVEKPAPQERVNTAAAQRLSSDNGLAAGVITAREALFQAVSHLGPAAGIVILAPVIAGLVGGSSPLLLLAAMAAVLLTGLCVVSLARKLPSAGGYYAYVSNSLGGRAGFVTSWSYFLYDPPQPAFILLATGGILQPVIDQQLGINIPWWLLTLVLLAIVTALTLFGAKLSARATVLLGVFETVVIVAYAVAVLFHTGEVTAEPFTFPHVDSQQALFLAFAFSVLLFTGFESAAPLAEETVEPRKVIPRVVMLSILLVGAVWVFVDYALVVGWGVDQATGIADEPSPFFTLANAVAPWLWILLAFALLNSALAISLAGVNAGSRVMFSLGRAGLFPKPFGRTHPKWKTPWTAILSTAAFNAVLAVAVGAWLGPVPGAAFIGLIITLGVIVVYILGNLSVPVLYWKRYRQEWNLLRHAIIPAVATAVLLLGLYYSLWPIPAYPNNIVLYFVAGWLALGIAIAFTLWRSHRAEFEAAGAVIFTGDNSSEEGQDD</sequence>
<feature type="domain" description="Amino acid permease/ SLC12A" evidence="7">
    <location>
        <begin position="40"/>
        <end position="428"/>
    </location>
</feature>
<dbReference type="PANTHER" id="PTHR42770">
    <property type="entry name" value="AMINO ACID TRANSPORTER-RELATED"/>
    <property type="match status" value="1"/>
</dbReference>
<feature type="transmembrane region" description="Helical" evidence="6">
    <location>
        <begin position="416"/>
        <end position="433"/>
    </location>
</feature>
<dbReference type="Gene3D" id="1.20.1740.10">
    <property type="entry name" value="Amino acid/polyamine transporter I"/>
    <property type="match status" value="1"/>
</dbReference>
<dbReference type="PIRSF" id="PIRSF006060">
    <property type="entry name" value="AA_transporter"/>
    <property type="match status" value="1"/>
</dbReference>
<feature type="transmembrane region" description="Helical" evidence="6">
    <location>
        <begin position="377"/>
        <end position="404"/>
    </location>
</feature>
<evidence type="ECO:0000256" key="3">
    <source>
        <dbReference type="ARBA" id="ARBA00022692"/>
    </source>
</evidence>
<proteinExistence type="inferred from homology"/>
<dbReference type="InterPro" id="IPR050367">
    <property type="entry name" value="APC_superfamily"/>
</dbReference>
<accession>A0ABT3CKU8</accession>
<feature type="transmembrane region" description="Helical" evidence="6">
    <location>
        <begin position="175"/>
        <end position="195"/>
    </location>
</feature>
<feature type="transmembrane region" description="Helical" evidence="6">
    <location>
        <begin position="445"/>
        <end position="465"/>
    </location>
</feature>
<feature type="transmembrane region" description="Helical" evidence="6">
    <location>
        <begin position="350"/>
        <end position="371"/>
    </location>
</feature>
<comment type="similarity">
    <text evidence="2">Belongs to the amino acid-polyamine-organocation (APC) superfamily.</text>
</comment>
<dbReference type="PANTHER" id="PTHR42770:SF7">
    <property type="entry name" value="MEMBRANE PROTEIN"/>
    <property type="match status" value="1"/>
</dbReference>
<name>A0ABT3CKU8_9MYCO</name>
<keyword evidence="3 6" id="KW-0812">Transmembrane</keyword>
<protein>
    <submittedName>
        <fullName evidence="8">APC family permease</fullName>
    </submittedName>
</protein>
<evidence type="ECO:0000256" key="1">
    <source>
        <dbReference type="ARBA" id="ARBA00004141"/>
    </source>
</evidence>
<dbReference type="Proteomes" id="UP001526201">
    <property type="component" value="Unassembled WGS sequence"/>
</dbReference>
<dbReference type="Pfam" id="PF00324">
    <property type="entry name" value="AA_permease"/>
    <property type="match status" value="1"/>
</dbReference>
<feature type="transmembrane region" description="Helical" evidence="6">
    <location>
        <begin position="44"/>
        <end position="61"/>
    </location>
</feature>
<evidence type="ECO:0000259" key="7">
    <source>
        <dbReference type="Pfam" id="PF00324"/>
    </source>
</evidence>
<feature type="transmembrane region" description="Helical" evidence="6">
    <location>
        <begin position="298"/>
        <end position="319"/>
    </location>
</feature>
<keyword evidence="4 6" id="KW-1133">Transmembrane helix</keyword>
<keyword evidence="5 6" id="KW-0472">Membrane</keyword>
<dbReference type="EMBL" id="JACKTY010000049">
    <property type="protein sequence ID" value="MCV7230130.1"/>
    <property type="molecule type" value="Genomic_DNA"/>
</dbReference>
<evidence type="ECO:0000313" key="8">
    <source>
        <dbReference type="EMBL" id="MCV7230130.1"/>
    </source>
</evidence>
<feature type="transmembrane region" description="Helical" evidence="6">
    <location>
        <begin position="99"/>
        <end position="119"/>
    </location>
</feature>
<feature type="transmembrane region" description="Helical" evidence="6">
    <location>
        <begin position="246"/>
        <end position="265"/>
    </location>
</feature>
<evidence type="ECO:0000256" key="4">
    <source>
        <dbReference type="ARBA" id="ARBA00022989"/>
    </source>
</evidence>
<organism evidence="8 9">
    <name type="scientific">Mycolicibacterium komossense</name>
    <dbReference type="NCBI Taxonomy" id="1779"/>
    <lineage>
        <taxon>Bacteria</taxon>
        <taxon>Bacillati</taxon>
        <taxon>Actinomycetota</taxon>
        <taxon>Actinomycetes</taxon>
        <taxon>Mycobacteriales</taxon>
        <taxon>Mycobacteriaceae</taxon>
        <taxon>Mycolicibacterium</taxon>
    </lineage>
</organism>
<evidence type="ECO:0000313" key="9">
    <source>
        <dbReference type="Proteomes" id="UP001526201"/>
    </source>
</evidence>
<feature type="transmembrane region" description="Helical" evidence="6">
    <location>
        <begin position="67"/>
        <end position="87"/>
    </location>
</feature>
<feature type="transmembrane region" description="Helical" evidence="6">
    <location>
        <begin position="215"/>
        <end position="234"/>
    </location>
</feature>
<reference evidence="8 9" key="1">
    <citation type="journal article" date="2022" name="BMC Genomics">
        <title>Comparative genome analysis of mycobacteria focusing on tRNA and non-coding RNA.</title>
        <authorList>
            <person name="Behra P.R.K."/>
            <person name="Pettersson B.M.F."/>
            <person name="Ramesh M."/>
            <person name="Das S."/>
            <person name="Dasgupta S."/>
            <person name="Kirsebom L.A."/>
        </authorList>
    </citation>
    <scope>NUCLEOTIDE SEQUENCE [LARGE SCALE GENOMIC DNA]</scope>
    <source>
        <strain evidence="8 9">DSM 44078</strain>
    </source>
</reference>
<keyword evidence="9" id="KW-1185">Reference proteome</keyword>